<dbReference type="GO" id="GO:0043531">
    <property type="term" value="F:ADP binding"/>
    <property type="evidence" value="ECO:0007669"/>
    <property type="project" value="InterPro"/>
</dbReference>
<reference evidence="8 9" key="1">
    <citation type="journal article" date="2018" name="PLoS Genet.">
        <title>Population sequencing reveals clonal diversity and ancestral inbreeding in the grapevine cultivar Chardonnay.</title>
        <authorList>
            <person name="Roach M.J."/>
            <person name="Johnson D.L."/>
            <person name="Bohlmann J."/>
            <person name="van Vuuren H.J."/>
            <person name="Jones S.J."/>
            <person name="Pretorius I.S."/>
            <person name="Schmidt S.A."/>
            <person name="Borneman A.R."/>
        </authorList>
    </citation>
    <scope>NUCLEOTIDE SEQUENCE [LARGE SCALE GENOMIC DNA]</scope>
    <source>
        <strain evidence="9">cv. Chardonnay</strain>
        <tissue evidence="8">Leaf</tissue>
    </source>
</reference>
<dbReference type="InterPro" id="IPR036388">
    <property type="entry name" value="WH-like_DNA-bd_sf"/>
</dbReference>
<dbReference type="PANTHER" id="PTHR33463:SF209">
    <property type="entry name" value="DISEASE RESISTANCE PROTEIN RPS2-LIKE"/>
    <property type="match status" value="1"/>
</dbReference>
<evidence type="ECO:0000313" key="9">
    <source>
        <dbReference type="Proteomes" id="UP000288805"/>
    </source>
</evidence>
<dbReference type="Pfam" id="PF23247">
    <property type="entry name" value="LRR_RPS2"/>
    <property type="match status" value="1"/>
</dbReference>
<evidence type="ECO:0000259" key="5">
    <source>
        <dbReference type="Pfam" id="PF00931"/>
    </source>
</evidence>
<evidence type="ECO:0000256" key="3">
    <source>
        <dbReference type="ARBA" id="ARBA00022737"/>
    </source>
</evidence>
<comment type="caution">
    <text evidence="8">The sequence shown here is derived from an EMBL/GenBank/DDBJ whole genome shotgun (WGS) entry which is preliminary data.</text>
</comment>
<dbReference type="InterPro" id="IPR032675">
    <property type="entry name" value="LRR_dom_sf"/>
</dbReference>
<evidence type="ECO:0000259" key="6">
    <source>
        <dbReference type="Pfam" id="PF23247"/>
    </source>
</evidence>
<dbReference type="Gene3D" id="1.10.10.10">
    <property type="entry name" value="Winged helix-like DNA-binding domain superfamily/Winged helix DNA-binding domain"/>
    <property type="match status" value="1"/>
</dbReference>
<keyword evidence="2" id="KW-0433">Leucine-rich repeat</keyword>
<dbReference type="PANTHER" id="PTHR33463">
    <property type="entry name" value="NB-ARC DOMAIN-CONTAINING PROTEIN-RELATED"/>
    <property type="match status" value="1"/>
</dbReference>
<sequence length="833" mass="95899">MKTLIKKDGLKSSSSGAAVEAGVQTVVSEAYREGQSFLAWAGKKFAYRKSLKRNHEDLMQRAGKLWELRDDIREGRSQKRFRKDTIEWIVKGASLSKDMVEMCEQVHSLWQEGMLKRGRLEGELPNRVEVIPPSKIEHKSSLHKYVEEALSFLEDPEIRRIGIWGIVGTGKTTIMKYLNNHDNIDRMFDIVIWVTVPKEWSVVGFQQKIMDRLQLNMGSATDIEKNTQIIFKELKKKKCLILLDEVCHLIELEKIIGVHDIQNCKVVLASRDRGICRDMDVDQLINVKPLSDDEALKMFKEKEGRDIQCWRDGRRSLQIWLNKEGKDEVLELLEFCYNSLDSDAKKDCFLYCALYSEEPEIHICCLLECWRLEGFIRNDGHEILSHLINVSLLESSGNKKSVKMNKVLREMALKISQQREDSKFLAKPSEGLKEPPNLEEWKQVHRISLMDNELHSLPETPDCRDLLTLLLQRNENLIAIPKLFFTSMCCLRVLDLHGTGIKSLPSSLCNLTVLRGLYLNSCNHLVGLPTDIEALKQLEVLDIRATKLSLCQIRTLTWLKLLRVSLSNFGRGSHTQNQSGYVSSFVSLEEFSIDIDSSLRSAMPRVLCQLQPSMGRFLIRTNPAWEDVYFTFRFVVGCQKLTCFQILESFDDPGYNCLKFINGEGMNDAIRKVNNVLELESIWQGPVHAGSLTRLRTLTLVKCPQLKRIFSNGMIQQLSKLEDLRVEECDQIEEVIMESENIGLESNQLPRLKTLTLLNLPRLRSIWVDDSLEWRSLQTIEISTCHLLKKLPFNNANATKLRSIKGQRAWWEALEWKDDGAIKQRLESLCIFN</sequence>
<dbReference type="Proteomes" id="UP000288805">
    <property type="component" value="Unassembled WGS sequence"/>
</dbReference>
<feature type="domain" description="Disease resistance protein At4g27190-like leucine-rich repeats" evidence="6">
    <location>
        <begin position="677"/>
        <end position="791"/>
    </location>
</feature>
<evidence type="ECO:0000256" key="1">
    <source>
        <dbReference type="ARBA" id="ARBA00008894"/>
    </source>
</evidence>
<dbReference type="SUPFAM" id="SSF52540">
    <property type="entry name" value="P-loop containing nucleoside triphosphate hydrolases"/>
    <property type="match status" value="1"/>
</dbReference>
<dbReference type="InterPro" id="IPR057135">
    <property type="entry name" value="At4g27190-like_LRR"/>
</dbReference>
<accession>A0A438FWB0</accession>
<evidence type="ECO:0000256" key="4">
    <source>
        <dbReference type="ARBA" id="ARBA00022821"/>
    </source>
</evidence>
<feature type="domain" description="NB-ARC" evidence="5">
    <location>
        <begin position="145"/>
        <end position="302"/>
    </location>
</feature>
<organism evidence="8 9">
    <name type="scientific">Vitis vinifera</name>
    <name type="common">Grape</name>
    <dbReference type="NCBI Taxonomy" id="29760"/>
    <lineage>
        <taxon>Eukaryota</taxon>
        <taxon>Viridiplantae</taxon>
        <taxon>Streptophyta</taxon>
        <taxon>Embryophyta</taxon>
        <taxon>Tracheophyta</taxon>
        <taxon>Spermatophyta</taxon>
        <taxon>Magnoliopsida</taxon>
        <taxon>eudicotyledons</taxon>
        <taxon>Gunneridae</taxon>
        <taxon>Pentapetalae</taxon>
        <taxon>rosids</taxon>
        <taxon>Vitales</taxon>
        <taxon>Vitaceae</taxon>
        <taxon>Viteae</taxon>
        <taxon>Vitis</taxon>
    </lineage>
</organism>
<dbReference type="EMBL" id="QGNW01000724">
    <property type="protein sequence ID" value="RVW64246.1"/>
    <property type="molecule type" value="Genomic_DNA"/>
</dbReference>
<dbReference type="PRINTS" id="PR00364">
    <property type="entry name" value="DISEASERSIST"/>
</dbReference>
<comment type="similarity">
    <text evidence="1">Belongs to the disease resistance NB-LRR family.</text>
</comment>
<keyword evidence="4" id="KW-0611">Plant defense</keyword>
<dbReference type="InterPro" id="IPR055414">
    <property type="entry name" value="LRR_R13L4/SHOC2-like"/>
</dbReference>
<dbReference type="InterPro" id="IPR002182">
    <property type="entry name" value="NB-ARC"/>
</dbReference>
<gene>
    <name evidence="8" type="primary">RPS2_11</name>
    <name evidence="8" type="ORF">CK203_046336</name>
</gene>
<dbReference type="SUPFAM" id="SSF52058">
    <property type="entry name" value="L domain-like"/>
    <property type="match status" value="1"/>
</dbReference>
<name>A0A438FWB0_VITVI</name>
<dbReference type="Pfam" id="PF23598">
    <property type="entry name" value="LRR_14"/>
    <property type="match status" value="1"/>
</dbReference>
<feature type="domain" description="Disease resistance R13L4/SHOC-2-like LRR" evidence="7">
    <location>
        <begin position="489"/>
        <end position="625"/>
    </location>
</feature>
<dbReference type="Gene3D" id="3.40.50.300">
    <property type="entry name" value="P-loop containing nucleotide triphosphate hydrolases"/>
    <property type="match status" value="1"/>
</dbReference>
<evidence type="ECO:0000313" key="8">
    <source>
        <dbReference type="EMBL" id="RVW64246.1"/>
    </source>
</evidence>
<dbReference type="InterPro" id="IPR050905">
    <property type="entry name" value="Plant_NBS-LRR"/>
</dbReference>
<evidence type="ECO:0000256" key="2">
    <source>
        <dbReference type="ARBA" id="ARBA00022614"/>
    </source>
</evidence>
<dbReference type="AlphaFoldDB" id="A0A438FWB0"/>
<dbReference type="Pfam" id="PF00931">
    <property type="entry name" value="NB-ARC"/>
    <property type="match status" value="1"/>
</dbReference>
<proteinExistence type="inferred from homology"/>
<keyword evidence="3" id="KW-0677">Repeat</keyword>
<dbReference type="GO" id="GO:0006952">
    <property type="term" value="P:defense response"/>
    <property type="evidence" value="ECO:0007669"/>
    <property type="project" value="UniProtKB-KW"/>
</dbReference>
<dbReference type="Gene3D" id="3.80.10.10">
    <property type="entry name" value="Ribonuclease Inhibitor"/>
    <property type="match status" value="2"/>
</dbReference>
<evidence type="ECO:0000259" key="7">
    <source>
        <dbReference type="Pfam" id="PF23598"/>
    </source>
</evidence>
<dbReference type="InterPro" id="IPR027417">
    <property type="entry name" value="P-loop_NTPase"/>
</dbReference>
<protein>
    <submittedName>
        <fullName evidence="8">Disease resistance protein RPS2</fullName>
    </submittedName>
</protein>